<keyword evidence="1" id="KW-0732">Signal</keyword>
<organism evidence="2">
    <name type="scientific">Arion vulgaris</name>
    <dbReference type="NCBI Taxonomy" id="1028688"/>
    <lineage>
        <taxon>Eukaryota</taxon>
        <taxon>Metazoa</taxon>
        <taxon>Spiralia</taxon>
        <taxon>Lophotrochozoa</taxon>
        <taxon>Mollusca</taxon>
        <taxon>Gastropoda</taxon>
        <taxon>Heterobranchia</taxon>
        <taxon>Euthyneura</taxon>
        <taxon>Panpulmonata</taxon>
        <taxon>Eupulmonata</taxon>
        <taxon>Stylommatophora</taxon>
        <taxon>Helicina</taxon>
        <taxon>Arionoidea</taxon>
        <taxon>Arionidae</taxon>
        <taxon>Arion</taxon>
    </lineage>
</organism>
<dbReference type="EMBL" id="HACG01003523">
    <property type="protein sequence ID" value="CEK50388.1"/>
    <property type="molecule type" value="Transcribed_RNA"/>
</dbReference>
<feature type="signal peptide" evidence="1">
    <location>
        <begin position="1"/>
        <end position="22"/>
    </location>
</feature>
<dbReference type="AlphaFoldDB" id="A0A0B6Y2Q9"/>
<proteinExistence type="predicted"/>
<name>A0A0B6Y2Q9_9EUPU</name>
<gene>
    <name evidence="2" type="primary">ORF10616</name>
</gene>
<evidence type="ECO:0000313" key="2">
    <source>
        <dbReference type="EMBL" id="CEK50388.1"/>
    </source>
</evidence>
<feature type="non-terminal residue" evidence="2">
    <location>
        <position position="90"/>
    </location>
</feature>
<reference evidence="2" key="1">
    <citation type="submission" date="2014-12" db="EMBL/GenBank/DDBJ databases">
        <title>Insight into the proteome of Arion vulgaris.</title>
        <authorList>
            <person name="Aradska J."/>
            <person name="Bulat T."/>
            <person name="Smidak R."/>
            <person name="Sarate P."/>
            <person name="Gangsoo J."/>
            <person name="Sialana F."/>
            <person name="Bilban M."/>
            <person name="Lubec G."/>
        </authorList>
    </citation>
    <scope>NUCLEOTIDE SEQUENCE</scope>
    <source>
        <tissue evidence="2">Skin</tissue>
    </source>
</reference>
<evidence type="ECO:0000256" key="1">
    <source>
        <dbReference type="SAM" id="SignalP"/>
    </source>
</evidence>
<protein>
    <submittedName>
        <fullName evidence="2">Uncharacterized protein</fullName>
    </submittedName>
</protein>
<dbReference type="InterPro" id="IPR036378">
    <property type="entry name" value="FAS1_dom_sf"/>
</dbReference>
<feature type="chain" id="PRO_5002110726" evidence="1">
    <location>
        <begin position="23"/>
        <end position="90"/>
    </location>
</feature>
<sequence>MASISFLLSLLVLTAIVSNTHGQSVGNTIMESLDGLGCSQFKAIILEAHLQGTFLSAQALTVFVFNDTAFNLMPPYRQGTLYDKSGSTDS</sequence>
<accession>A0A0B6Y2Q9</accession>
<dbReference type="SUPFAM" id="SSF82153">
    <property type="entry name" value="FAS1 domain"/>
    <property type="match status" value="1"/>
</dbReference>